<reference evidence="3 4" key="1">
    <citation type="submission" date="2020-04" db="EMBL/GenBank/DDBJ databases">
        <title>Perkinsus olseni comparative genomics.</title>
        <authorList>
            <person name="Bogema D.R."/>
        </authorList>
    </citation>
    <scope>NUCLEOTIDE SEQUENCE [LARGE SCALE GENOMIC DNA]</scope>
    <source>
        <strain evidence="3">ATCC PRA-205</strain>
    </source>
</reference>
<feature type="region of interest" description="Disordered" evidence="2">
    <location>
        <begin position="1"/>
        <end position="56"/>
    </location>
</feature>
<protein>
    <submittedName>
        <fullName evidence="3">Mitochondrial import inner membrane translocase subunit TIM44</fullName>
    </submittedName>
</protein>
<dbReference type="EMBL" id="JABANM010007449">
    <property type="protein sequence ID" value="KAF4744236.1"/>
    <property type="molecule type" value="Genomic_DNA"/>
</dbReference>
<evidence type="ECO:0000256" key="1">
    <source>
        <dbReference type="SAM" id="Coils"/>
    </source>
</evidence>
<feature type="compositionally biased region" description="Polar residues" evidence="2">
    <location>
        <begin position="30"/>
        <end position="40"/>
    </location>
</feature>
<feature type="compositionally biased region" description="Basic and acidic residues" evidence="2">
    <location>
        <begin position="46"/>
        <end position="56"/>
    </location>
</feature>
<evidence type="ECO:0000256" key="2">
    <source>
        <dbReference type="SAM" id="MobiDB-lite"/>
    </source>
</evidence>
<feature type="compositionally biased region" description="Low complexity" evidence="2">
    <location>
        <begin position="1"/>
        <end position="14"/>
    </location>
</feature>
<dbReference type="Proteomes" id="UP000574390">
    <property type="component" value="Unassembled WGS sequence"/>
</dbReference>
<dbReference type="AlphaFoldDB" id="A0A7J6TIJ7"/>
<organism evidence="3 4">
    <name type="scientific">Perkinsus olseni</name>
    <name type="common">Perkinsus atlanticus</name>
    <dbReference type="NCBI Taxonomy" id="32597"/>
    <lineage>
        <taxon>Eukaryota</taxon>
        <taxon>Sar</taxon>
        <taxon>Alveolata</taxon>
        <taxon>Perkinsozoa</taxon>
        <taxon>Perkinsea</taxon>
        <taxon>Perkinsida</taxon>
        <taxon>Perkinsidae</taxon>
        <taxon>Perkinsus</taxon>
    </lineage>
</organism>
<proteinExistence type="predicted"/>
<gene>
    <name evidence="3" type="primary">TIMM44_5</name>
    <name evidence="3" type="ORF">FOZ62_009994</name>
</gene>
<name>A0A7J6TIJ7_PEROL</name>
<sequence length="212" mass="24087">MITSSRSITSLSRTAVLIGSRTREQPPRTVPQQRNNSSFIRQVMEQVRREAESDPKLKKAFEEVEKTASRVTETNEQLRARAEAQEAKLAAMREKMQSAKDRTKSLYEELRKHMPEGGTPEAGEAAKRTTPEWMKPVLDQLSMASARAREATSTLVDKASGFTKMMDKESSQGVEERLNQFRRAQAATRDMEKDKEMREKAAEDPTVLRIVE</sequence>
<accession>A0A7J6TIJ7</accession>
<evidence type="ECO:0000313" key="4">
    <source>
        <dbReference type="Proteomes" id="UP000574390"/>
    </source>
</evidence>
<keyword evidence="1" id="KW-0175">Coiled coil</keyword>
<evidence type="ECO:0000313" key="3">
    <source>
        <dbReference type="EMBL" id="KAF4744236.1"/>
    </source>
</evidence>
<feature type="region of interest" description="Disordered" evidence="2">
    <location>
        <begin position="183"/>
        <end position="212"/>
    </location>
</feature>
<feature type="compositionally biased region" description="Basic and acidic residues" evidence="2">
    <location>
        <begin position="189"/>
        <end position="203"/>
    </location>
</feature>
<comment type="caution">
    <text evidence="3">The sequence shown here is derived from an EMBL/GenBank/DDBJ whole genome shotgun (WGS) entry which is preliminary data.</text>
</comment>
<feature type="coiled-coil region" evidence="1">
    <location>
        <begin position="57"/>
        <end position="113"/>
    </location>
</feature>